<evidence type="ECO:0000256" key="1">
    <source>
        <dbReference type="SAM" id="Phobius"/>
    </source>
</evidence>
<evidence type="ECO:0000259" key="3">
    <source>
        <dbReference type="Pfam" id="PF16220"/>
    </source>
</evidence>
<organism evidence="4 5">
    <name type="scientific">Aquamicrobium lusatiense</name>
    <dbReference type="NCBI Taxonomy" id="89772"/>
    <lineage>
        <taxon>Bacteria</taxon>
        <taxon>Pseudomonadati</taxon>
        <taxon>Pseudomonadota</taxon>
        <taxon>Alphaproteobacteria</taxon>
        <taxon>Hyphomicrobiales</taxon>
        <taxon>Phyllobacteriaceae</taxon>
        <taxon>Aquamicrobium</taxon>
    </lineage>
</organism>
<dbReference type="InterPro" id="IPR006860">
    <property type="entry name" value="FecR"/>
</dbReference>
<proteinExistence type="predicted"/>
<dbReference type="InterPro" id="IPR032623">
    <property type="entry name" value="FecR_N"/>
</dbReference>
<dbReference type="PIRSF" id="PIRSF018266">
    <property type="entry name" value="FecR"/>
    <property type="match status" value="1"/>
</dbReference>
<protein>
    <submittedName>
        <fullName evidence="4">Transmembrane sensor</fullName>
    </submittedName>
</protein>
<dbReference type="GO" id="GO:0016989">
    <property type="term" value="F:sigma factor antagonist activity"/>
    <property type="evidence" value="ECO:0007669"/>
    <property type="project" value="TreeGrafter"/>
</dbReference>
<dbReference type="Pfam" id="PF16220">
    <property type="entry name" value="DUF4880"/>
    <property type="match status" value="1"/>
</dbReference>
<feature type="domain" description="FecR N-terminal" evidence="3">
    <location>
        <begin position="22"/>
        <end position="62"/>
    </location>
</feature>
<dbReference type="InterPro" id="IPR012373">
    <property type="entry name" value="Ferrdict_sens_TM"/>
</dbReference>
<dbReference type="PANTHER" id="PTHR30273:SF2">
    <property type="entry name" value="PROTEIN FECR"/>
    <property type="match status" value="1"/>
</dbReference>
<evidence type="ECO:0000313" key="5">
    <source>
        <dbReference type="Proteomes" id="UP000533306"/>
    </source>
</evidence>
<dbReference type="Gene3D" id="3.55.50.30">
    <property type="match status" value="1"/>
</dbReference>
<accession>A0A7W9S4T0</accession>
<keyword evidence="1 4" id="KW-0812">Transmembrane</keyword>
<dbReference type="PANTHER" id="PTHR30273">
    <property type="entry name" value="PERIPLASMIC SIGNAL SENSOR AND SIGMA FACTOR ACTIVATOR FECR-RELATED"/>
    <property type="match status" value="1"/>
</dbReference>
<feature type="domain" description="FecR protein" evidence="2">
    <location>
        <begin position="133"/>
        <end position="224"/>
    </location>
</feature>
<keyword evidence="1" id="KW-0472">Membrane</keyword>
<dbReference type="EMBL" id="JACHEU010000004">
    <property type="protein sequence ID" value="MBB6014112.1"/>
    <property type="molecule type" value="Genomic_DNA"/>
</dbReference>
<keyword evidence="5" id="KW-1185">Reference proteome</keyword>
<feature type="transmembrane region" description="Helical" evidence="1">
    <location>
        <begin position="106"/>
        <end position="123"/>
    </location>
</feature>
<dbReference type="Gene3D" id="2.60.120.1440">
    <property type="match status" value="1"/>
</dbReference>
<sequence>MERDKPDQSEEEGFVHPDAAMDAALSWLFTLQAEPNDRQLRTAFEAWRQADAANARAFATVAEAWELPEMDMVAGEVALRAGHVALDRKPVAIDGGRRKRKVWSRAVLAAAAAILIAVCVQQYPALMLRWQADYITATGMRDEIMLPDGSRMILNTASAVALDFEGGRRAVSLLGGEAFFDVVPDPARPFTVAAAFSSVEVKGTAFSVRTETDHDVVVLERGHVDVTRPAAPGEKVALEPGESVTATNTRLSAVEKMDTATALAWLNGRVIFRDRPFGEVLQEIGRYHSPPVIVANTRLRQVRINGNYRLEDPERAIRSLATAAGASVTRLPGGILILR</sequence>
<dbReference type="RefSeq" id="WP_343060855.1">
    <property type="nucleotide sequence ID" value="NZ_JACHEU010000004.1"/>
</dbReference>
<name>A0A7W9S4T0_9HYPH</name>
<gene>
    <name evidence="4" type="ORF">HNR59_003506</name>
</gene>
<dbReference type="Pfam" id="PF04773">
    <property type="entry name" value="FecR"/>
    <property type="match status" value="1"/>
</dbReference>
<evidence type="ECO:0000259" key="2">
    <source>
        <dbReference type="Pfam" id="PF04773"/>
    </source>
</evidence>
<evidence type="ECO:0000313" key="4">
    <source>
        <dbReference type="EMBL" id="MBB6014112.1"/>
    </source>
</evidence>
<comment type="caution">
    <text evidence="4">The sequence shown here is derived from an EMBL/GenBank/DDBJ whole genome shotgun (WGS) entry which is preliminary data.</text>
</comment>
<dbReference type="Proteomes" id="UP000533306">
    <property type="component" value="Unassembled WGS sequence"/>
</dbReference>
<keyword evidence="1" id="KW-1133">Transmembrane helix</keyword>
<dbReference type="AlphaFoldDB" id="A0A7W9S4T0"/>
<reference evidence="4 5" key="1">
    <citation type="submission" date="2020-08" db="EMBL/GenBank/DDBJ databases">
        <title>Genomic Encyclopedia of Type Strains, Phase IV (KMG-IV): sequencing the most valuable type-strain genomes for metagenomic binning, comparative biology and taxonomic classification.</title>
        <authorList>
            <person name="Goeker M."/>
        </authorList>
    </citation>
    <scope>NUCLEOTIDE SEQUENCE [LARGE SCALE GENOMIC DNA]</scope>
    <source>
        <strain evidence="4 5">DSM 11099</strain>
    </source>
</reference>